<organism evidence="3 4">
    <name type="scientific">Nostocoides vanveenii</name>
    <dbReference type="NCBI Taxonomy" id="330835"/>
    <lineage>
        <taxon>Bacteria</taxon>
        <taxon>Bacillati</taxon>
        <taxon>Actinomycetota</taxon>
        <taxon>Actinomycetes</taxon>
        <taxon>Micrococcales</taxon>
        <taxon>Intrasporangiaceae</taxon>
        <taxon>Nostocoides</taxon>
    </lineage>
</organism>
<feature type="compositionally biased region" description="Pro residues" evidence="1">
    <location>
        <begin position="413"/>
        <end position="423"/>
    </location>
</feature>
<reference evidence="3 4" key="1">
    <citation type="journal article" date="2019" name="Int. J. Syst. Evol. Microbiol.">
        <title>The Global Catalogue of Microorganisms (GCM) 10K type strain sequencing project: providing services to taxonomists for standard genome sequencing and annotation.</title>
        <authorList>
            <consortium name="The Broad Institute Genomics Platform"/>
            <consortium name="The Broad Institute Genome Sequencing Center for Infectious Disease"/>
            <person name="Wu L."/>
            <person name="Ma J."/>
        </authorList>
    </citation>
    <scope>NUCLEOTIDE SEQUENCE [LARGE SCALE GENOMIC DNA]</scope>
    <source>
        <strain evidence="3 4">JCM 15591</strain>
    </source>
</reference>
<protein>
    <recommendedName>
        <fullName evidence="2">GPI inositol-deacylase PGAP1-like alpha/beta domain-containing protein</fullName>
    </recommendedName>
</protein>
<comment type="caution">
    <text evidence="3">The sequence shown here is derived from an EMBL/GenBank/DDBJ whole genome shotgun (WGS) entry which is preliminary data.</text>
</comment>
<dbReference type="SUPFAM" id="SSF53474">
    <property type="entry name" value="alpha/beta-Hydrolases"/>
    <property type="match status" value="1"/>
</dbReference>
<dbReference type="EMBL" id="BAAAPN010000021">
    <property type="protein sequence ID" value="GAA1750181.1"/>
    <property type="molecule type" value="Genomic_DNA"/>
</dbReference>
<proteinExistence type="predicted"/>
<dbReference type="Proteomes" id="UP001501475">
    <property type="component" value="Unassembled WGS sequence"/>
</dbReference>
<evidence type="ECO:0000256" key="1">
    <source>
        <dbReference type="SAM" id="MobiDB-lite"/>
    </source>
</evidence>
<keyword evidence="4" id="KW-1185">Reference proteome</keyword>
<feature type="domain" description="GPI inositol-deacylase PGAP1-like alpha/beta" evidence="2">
    <location>
        <begin position="221"/>
        <end position="268"/>
    </location>
</feature>
<dbReference type="Gene3D" id="3.40.50.1820">
    <property type="entry name" value="alpha/beta hydrolase"/>
    <property type="match status" value="1"/>
</dbReference>
<sequence>MKSAEAREMAYVSGVALAHLTRMVRGAHAAVSSAASDAVSVLVGPLAGPGFVLADVVAGGVYAAAGLGLRAGAALAGAVAAERMRAGDDQRRSLHDASKAPHVLAVGHALWGEGFGGAPTLTPAMHVRRGGRAVPLTTAGVRAAYGPVTGQVAVFVHGWGETDRCWRYAATKREPYADRLAADLGLTPVLVRYNSGLRISANGRALDAVLAELVAGWPVAVDRIVLIGHSMGGLVIHSALAQAGGAWADLVTDTVTLGTPHHGAPLARGVQRADAALATTTRGRWAADLLGTRTGGVRDLEHGNVVAADWSGRPPDGGDHRTHPAARAQVRHHAVVAVAPGFSGAFGARVGDLVVPVASAEHVEMHSVASRFAGEQVEMVRGVTHLGLVNDERVYAALTRWLSAPCAILDGAPQPPGEAPPPCTHHDDARS</sequence>
<name>A0ABN2K7V5_9MICO</name>
<dbReference type="Pfam" id="PF07819">
    <property type="entry name" value="PGAP1"/>
    <property type="match status" value="1"/>
</dbReference>
<dbReference type="InterPro" id="IPR029058">
    <property type="entry name" value="AB_hydrolase_fold"/>
</dbReference>
<feature type="region of interest" description="Disordered" evidence="1">
    <location>
        <begin position="412"/>
        <end position="431"/>
    </location>
</feature>
<gene>
    <name evidence="3" type="ORF">GCM10009810_08180</name>
</gene>
<evidence type="ECO:0000259" key="2">
    <source>
        <dbReference type="Pfam" id="PF07819"/>
    </source>
</evidence>
<dbReference type="RefSeq" id="WP_344062509.1">
    <property type="nucleotide sequence ID" value="NZ_BAAAPN010000021.1"/>
</dbReference>
<dbReference type="InterPro" id="IPR012908">
    <property type="entry name" value="PGAP1-ab_dom-like"/>
</dbReference>
<evidence type="ECO:0000313" key="3">
    <source>
        <dbReference type="EMBL" id="GAA1750181.1"/>
    </source>
</evidence>
<accession>A0ABN2K7V5</accession>
<evidence type="ECO:0000313" key="4">
    <source>
        <dbReference type="Proteomes" id="UP001501475"/>
    </source>
</evidence>